<protein>
    <recommendedName>
        <fullName evidence="3">Luciferase-like domain-containing protein</fullName>
    </recommendedName>
</protein>
<dbReference type="Proteomes" id="UP000250174">
    <property type="component" value="Unassembled WGS sequence"/>
</dbReference>
<keyword evidence="1" id="KW-0614">Plasmid</keyword>
<proteinExistence type="predicted"/>
<dbReference type="EMBL" id="LVYK01000036">
    <property type="protein sequence ID" value="RAS75499.1"/>
    <property type="molecule type" value="Genomic_DNA"/>
</dbReference>
<dbReference type="Gene3D" id="3.20.20.30">
    <property type="entry name" value="Luciferase-like domain"/>
    <property type="match status" value="1"/>
</dbReference>
<dbReference type="InterPro" id="IPR036661">
    <property type="entry name" value="Luciferase-like_sf"/>
</dbReference>
<gene>
    <name evidence="1" type="ORF">A3864_16010</name>
</gene>
<evidence type="ECO:0000313" key="1">
    <source>
        <dbReference type="EMBL" id="RAS75499.1"/>
    </source>
</evidence>
<dbReference type="AlphaFoldDB" id="A0AAX1Q6H6"/>
<evidence type="ECO:0008006" key="3">
    <source>
        <dbReference type="Google" id="ProtNLM"/>
    </source>
</evidence>
<geneLocation type="plasmid" evidence="1">
    <name>pBEH1</name>
</geneLocation>
<organism evidence="1 2">
    <name type="scientific">Priestia endophytica</name>
    <dbReference type="NCBI Taxonomy" id="135735"/>
    <lineage>
        <taxon>Bacteria</taxon>
        <taxon>Bacillati</taxon>
        <taxon>Bacillota</taxon>
        <taxon>Bacilli</taxon>
        <taxon>Bacillales</taxon>
        <taxon>Bacillaceae</taxon>
        <taxon>Priestia</taxon>
    </lineage>
</organism>
<evidence type="ECO:0000313" key="2">
    <source>
        <dbReference type="Proteomes" id="UP000250174"/>
    </source>
</evidence>
<reference evidence="1 2" key="1">
    <citation type="submission" date="2016-03" db="EMBL/GenBank/DDBJ databases">
        <title>Comparison of Bacillus endophyticus and B. anthracis characteristics using whole genome sequence analysis and microbiological techniques.</title>
        <authorList>
            <person name="Lekota K.E."/>
            <person name="Mafofo J."/>
            <person name="Rees J."/>
            <person name="Muchadeyi F.C."/>
            <person name="Madoroba E."/>
            <person name="Van Heerden H."/>
        </authorList>
    </citation>
    <scope>NUCLEOTIDE SEQUENCE [LARGE SCALE GENOMIC DNA]</scope>
    <source>
        <strain evidence="1 2">3631_10C</strain>
        <plasmid evidence="1">pBEH1</plasmid>
    </source>
</reference>
<comment type="caution">
    <text evidence="1">The sequence shown here is derived from an EMBL/GenBank/DDBJ whole genome shotgun (WGS) entry which is preliminary data.</text>
</comment>
<dbReference type="GO" id="GO:0016705">
    <property type="term" value="F:oxidoreductase activity, acting on paired donors, with incorporation or reduction of molecular oxygen"/>
    <property type="evidence" value="ECO:0007669"/>
    <property type="project" value="InterPro"/>
</dbReference>
<accession>A0AAX1Q6H6</accession>
<dbReference type="SUPFAM" id="SSF51679">
    <property type="entry name" value="Bacterial luciferase-like"/>
    <property type="match status" value="1"/>
</dbReference>
<name>A0AAX1Q6H6_9BACI</name>
<dbReference type="RefSeq" id="WP_113765793.1">
    <property type="nucleotide sequence ID" value="NZ_LVYK01000036.1"/>
</dbReference>
<sequence>MEEFEFGVYSVGERISDTQGYVKTAKEGVEDILQMAKWADEAGIDVFGVGEHHRLNFATSIH</sequence>